<reference evidence="3 4" key="1">
    <citation type="journal article" date="2016" name="Proc. Natl. Acad. Sci. U.S.A.">
        <title>Comparative genomics of biotechnologically important yeasts.</title>
        <authorList>
            <person name="Riley R."/>
            <person name="Haridas S."/>
            <person name="Wolfe K.H."/>
            <person name="Lopes M.R."/>
            <person name="Hittinger C.T."/>
            <person name="Goeker M."/>
            <person name="Salamov A.A."/>
            <person name="Wisecaver J.H."/>
            <person name="Long T.M."/>
            <person name="Calvey C.H."/>
            <person name="Aerts A.L."/>
            <person name="Barry K.W."/>
            <person name="Choi C."/>
            <person name="Clum A."/>
            <person name="Coughlan A.Y."/>
            <person name="Deshpande S."/>
            <person name="Douglass A.P."/>
            <person name="Hanson S.J."/>
            <person name="Klenk H.-P."/>
            <person name="LaButti K.M."/>
            <person name="Lapidus A."/>
            <person name="Lindquist E.A."/>
            <person name="Lipzen A.M."/>
            <person name="Meier-Kolthoff J.P."/>
            <person name="Ohm R.A."/>
            <person name="Otillar R.P."/>
            <person name="Pangilinan J.L."/>
            <person name="Peng Y."/>
            <person name="Rokas A."/>
            <person name="Rosa C.A."/>
            <person name="Scheuner C."/>
            <person name="Sibirny A.A."/>
            <person name="Slot J.C."/>
            <person name="Stielow J.B."/>
            <person name="Sun H."/>
            <person name="Kurtzman C.P."/>
            <person name="Blackwell M."/>
            <person name="Grigoriev I.V."/>
            <person name="Jeffries T.W."/>
        </authorList>
    </citation>
    <scope>NUCLEOTIDE SEQUENCE [LARGE SCALE GENOMIC DNA]</scope>
    <source>
        <strain evidence="4">ATCC 18201 / CBS 1600 / BCRC 20928 / JCM 3617 / NBRC 0987 / NRRL Y-1542</strain>
    </source>
</reference>
<dbReference type="OrthoDB" id="2275718at2759"/>
<gene>
    <name evidence="3" type="ORF">CYBJADRAFT_7673</name>
</gene>
<dbReference type="InterPro" id="IPR045117">
    <property type="entry name" value="ATXN2-like"/>
</dbReference>
<proteinExistence type="predicted"/>
<evidence type="ECO:0000313" key="4">
    <source>
        <dbReference type="Proteomes" id="UP000094389"/>
    </source>
</evidence>
<feature type="region of interest" description="Disordered" evidence="1">
    <location>
        <begin position="263"/>
        <end position="339"/>
    </location>
</feature>
<dbReference type="InterPro" id="IPR009604">
    <property type="entry name" value="LsmAD_domain"/>
</dbReference>
<feature type="compositionally biased region" description="Low complexity" evidence="1">
    <location>
        <begin position="316"/>
        <end position="329"/>
    </location>
</feature>
<dbReference type="OMA" id="YFTAPTW"/>
<sequence length="656" mass="73011">MSKQSNRKSFETQPYGSRSGSKGHSHRQFQSHQKDRLLYLIMCSIGAHIRIATNSGEYLEGTLENIDPTTMKVVIKQDSSVVAVNFEDFTDFEISSVDLFNEAVVRNIGSFKTDSDISANKASAPRRGENIEKWVPEVGESTGLELEGLTLEDSKTDNWDQFQTNERKFGIKSEFDEHMYTTKINKDDPNYKKNLEIADALAKDIESQGHSGNAHLAEERGVAFDDSGIDEEDKYSGVDRSAKTVSKGDALFNSLMNKDSKNATFESEVKSKYIPPTQRSRLEHIDPSIVSSSKVTSLQKPSQEQAKPATIPSKPPVSTVKSSVTNSKSQDQKKNSNLKEINSLKEFSQNFKIHSKIPEDLLPIITKDKQKQDEIVKKSEAESKERNSTTKQNALPPQSQAQESLSKVASAQTSATNTPVSKKAELSSCKHHHKLNAKAVPFTPSFNSSSSSPVVSNVSTPHFNVNSPRLAQSGYRSKRSHMSLFAPDKLPSVDKKKKLGDNFNFFKACRAEYNSLPKKDVKHPFTLERPFNTPPTWSDSTISYRTFFPDPSTLKSPMFASIPQQQFQPMPMMNAPGQFLYPPQPFMQPMRLSPQMAQPGLSVQPLQPMYIQPGMMPGAPMGYSGGYARGYQVGGPVPMQLQQGNPGRPHSYNKNH</sequence>
<evidence type="ECO:0000256" key="1">
    <source>
        <dbReference type="SAM" id="MobiDB-lite"/>
    </source>
</evidence>
<dbReference type="GO" id="GO:0034063">
    <property type="term" value="P:stress granule assembly"/>
    <property type="evidence" value="ECO:0007669"/>
    <property type="project" value="TreeGrafter"/>
</dbReference>
<accession>A0A1E4S9T8</accession>
<feature type="domain" description="LsmAD" evidence="2">
    <location>
        <begin position="169"/>
        <end position="241"/>
    </location>
</feature>
<feature type="compositionally biased region" description="Polar residues" evidence="1">
    <location>
        <begin position="389"/>
        <end position="420"/>
    </location>
</feature>
<dbReference type="GO" id="GO:0010494">
    <property type="term" value="C:cytoplasmic stress granule"/>
    <property type="evidence" value="ECO:0007669"/>
    <property type="project" value="TreeGrafter"/>
</dbReference>
<dbReference type="Proteomes" id="UP000094389">
    <property type="component" value="Unassembled WGS sequence"/>
</dbReference>
<dbReference type="SMART" id="SM01272">
    <property type="entry name" value="LsmAD"/>
    <property type="match status" value="1"/>
</dbReference>
<feature type="region of interest" description="Disordered" evidence="1">
    <location>
        <begin position="370"/>
        <end position="428"/>
    </location>
</feature>
<evidence type="ECO:0000259" key="2">
    <source>
        <dbReference type="SMART" id="SM01272"/>
    </source>
</evidence>
<organism evidence="3 4">
    <name type="scientific">Cyberlindnera jadinii (strain ATCC 18201 / CBS 1600 / BCRC 20928 / JCM 3617 / NBRC 0987 / NRRL Y-1542)</name>
    <name type="common">Torula yeast</name>
    <name type="synonym">Candida utilis</name>
    <dbReference type="NCBI Taxonomy" id="983966"/>
    <lineage>
        <taxon>Eukaryota</taxon>
        <taxon>Fungi</taxon>
        <taxon>Dikarya</taxon>
        <taxon>Ascomycota</taxon>
        <taxon>Saccharomycotina</taxon>
        <taxon>Saccharomycetes</taxon>
        <taxon>Phaffomycetales</taxon>
        <taxon>Phaffomycetaceae</taxon>
        <taxon>Cyberlindnera</taxon>
    </lineage>
</organism>
<dbReference type="STRING" id="983966.A0A1E4S9T8"/>
<dbReference type="Pfam" id="PF06741">
    <property type="entry name" value="LsmAD"/>
    <property type="match status" value="1"/>
</dbReference>
<name>A0A1E4S9T8_CYBJN</name>
<feature type="compositionally biased region" description="Basic and acidic residues" evidence="1">
    <location>
        <begin position="370"/>
        <end position="388"/>
    </location>
</feature>
<dbReference type="GO" id="GO:0003729">
    <property type="term" value="F:mRNA binding"/>
    <property type="evidence" value="ECO:0007669"/>
    <property type="project" value="TreeGrafter"/>
</dbReference>
<evidence type="ECO:0000313" key="3">
    <source>
        <dbReference type="EMBL" id="ODV76142.1"/>
    </source>
</evidence>
<dbReference type="EMBL" id="KV453925">
    <property type="protein sequence ID" value="ODV76142.1"/>
    <property type="molecule type" value="Genomic_DNA"/>
</dbReference>
<dbReference type="RefSeq" id="XP_020073181.1">
    <property type="nucleotide sequence ID" value="XM_020217931.1"/>
</dbReference>
<feature type="region of interest" description="Disordered" evidence="1">
    <location>
        <begin position="218"/>
        <end position="241"/>
    </location>
</feature>
<feature type="region of interest" description="Disordered" evidence="1">
    <location>
        <begin position="1"/>
        <end position="28"/>
    </location>
</feature>
<dbReference type="PANTHER" id="PTHR12854:SF7">
    <property type="entry name" value="ATAXIN-2 HOMOLOG"/>
    <property type="match status" value="1"/>
</dbReference>
<dbReference type="PANTHER" id="PTHR12854">
    <property type="entry name" value="ATAXIN 2-RELATED"/>
    <property type="match status" value="1"/>
</dbReference>
<feature type="region of interest" description="Disordered" evidence="1">
    <location>
        <begin position="635"/>
        <end position="656"/>
    </location>
</feature>
<keyword evidence="4" id="KW-1185">Reference proteome</keyword>
<feature type="compositionally biased region" description="Polar residues" evidence="1">
    <location>
        <begin position="289"/>
        <end position="305"/>
    </location>
</feature>
<protein>
    <recommendedName>
        <fullName evidence="2">LsmAD domain-containing protein</fullName>
    </recommendedName>
</protein>
<dbReference type="GeneID" id="30992327"/>
<dbReference type="AlphaFoldDB" id="A0A1E4S9T8"/>